<name>A0A0M4MWF0_9CLOS</name>
<dbReference type="GeneID" id="37619175"/>
<dbReference type="KEGG" id="vg:37619175"/>
<dbReference type="OrthoDB" id="27754at10239"/>
<accession>A0A0M4MWF0</accession>
<organism evidence="1 2">
    <name type="scientific">Tetterwort vein chlorosis virus</name>
    <dbReference type="NCBI Taxonomy" id="1712389"/>
    <lineage>
        <taxon>Viruses</taxon>
        <taxon>Riboviria</taxon>
        <taxon>Orthornavirae</taxon>
        <taxon>Kitrinoviricota</taxon>
        <taxon>Alsuviricetes</taxon>
        <taxon>Martellivirales</taxon>
        <taxon>Closteroviridae</taxon>
        <taxon>Crinivirus</taxon>
        <taxon>Crinivirus chelidonii</taxon>
    </lineage>
</organism>
<proteinExistence type="predicted"/>
<dbReference type="RefSeq" id="YP_009507967.1">
    <property type="nucleotide sequence ID" value="NC_038789.1"/>
</dbReference>
<sequence length="54" mass="6397">MGLIIVVYKFYCGVNIYYCSNNRDFVGDFEVVTTTELEKLVEIFESFPFVRTTW</sequence>
<keyword evidence="2" id="KW-1185">Reference proteome</keyword>
<evidence type="ECO:0000313" key="1">
    <source>
        <dbReference type="EMBL" id="ALE18220.1"/>
    </source>
</evidence>
<protein>
    <submittedName>
        <fullName evidence="1">6.4-kDa protein</fullName>
    </submittedName>
</protein>
<evidence type="ECO:0000313" key="2">
    <source>
        <dbReference type="Proteomes" id="UP000234780"/>
    </source>
</evidence>
<reference evidence="1 2" key="1">
    <citation type="submission" date="2015-03" db="EMBL/GenBank/DDBJ databases">
        <title>Nucleotide sequence and genome organization of Tetterwort vein chlorosis virus, a new member of the genus Crinivirus.</title>
        <authorList>
            <person name="Zhao F."/>
            <person name="Yoo R.H."/>
            <person name="Lim S."/>
            <person name="Igori D."/>
            <person name="Lee S.H."/>
            <person name="Moon J.S."/>
        </authorList>
    </citation>
    <scope>NUCLEOTIDE SEQUENCE [LARGE SCALE GENOMIC DNA]</scope>
    <source>
        <strain evidence="1">Yesan</strain>
    </source>
</reference>
<dbReference type="Proteomes" id="UP000234780">
    <property type="component" value="Genome"/>
</dbReference>
<dbReference type="EMBL" id="KR002687">
    <property type="protein sequence ID" value="ALE18220.1"/>
    <property type="molecule type" value="Genomic_RNA"/>
</dbReference>